<name>A0A2I0SDV7_9ACTN</name>
<dbReference type="PROSITE" id="PS51257">
    <property type="entry name" value="PROKAR_LIPOPROTEIN"/>
    <property type="match status" value="1"/>
</dbReference>
<feature type="compositionally biased region" description="Low complexity" evidence="1">
    <location>
        <begin position="39"/>
        <end position="51"/>
    </location>
</feature>
<evidence type="ECO:0000313" key="4">
    <source>
        <dbReference type="EMBL" id="PKT68052.1"/>
    </source>
</evidence>
<organism evidence="4 5">
    <name type="scientific">Streptomyces populi</name>
    <dbReference type="NCBI Taxonomy" id="2058924"/>
    <lineage>
        <taxon>Bacteria</taxon>
        <taxon>Bacillati</taxon>
        <taxon>Actinomycetota</taxon>
        <taxon>Actinomycetes</taxon>
        <taxon>Kitasatosporales</taxon>
        <taxon>Streptomycetaceae</taxon>
        <taxon>Streptomyces</taxon>
    </lineage>
</organism>
<evidence type="ECO:0000256" key="2">
    <source>
        <dbReference type="SAM" id="SignalP"/>
    </source>
</evidence>
<accession>A0A2I0SDV7</accession>
<dbReference type="InterPro" id="IPR025326">
    <property type="entry name" value="DUF4232"/>
</dbReference>
<dbReference type="RefSeq" id="WP_103554008.1">
    <property type="nucleotide sequence ID" value="NZ_JBHJSK010000033.1"/>
</dbReference>
<gene>
    <name evidence="4" type="ORF">CW362_37105</name>
</gene>
<dbReference type="EMBL" id="PJOS01000131">
    <property type="protein sequence ID" value="PKT68052.1"/>
    <property type="molecule type" value="Genomic_DNA"/>
</dbReference>
<feature type="region of interest" description="Disordered" evidence="1">
    <location>
        <begin position="32"/>
        <end position="98"/>
    </location>
</feature>
<reference evidence="4 5" key="1">
    <citation type="submission" date="2017-12" db="EMBL/GenBank/DDBJ databases">
        <title>Streptomyces populusis sp. nov., a novel endophytic actinobacterium isolated from stems of Populus adenopoda Maxim.</title>
        <authorList>
            <person name="Wang Z."/>
        </authorList>
    </citation>
    <scope>NUCLEOTIDE SEQUENCE [LARGE SCALE GENOMIC DNA]</scope>
    <source>
        <strain evidence="4 5">A249</strain>
    </source>
</reference>
<evidence type="ECO:0000313" key="5">
    <source>
        <dbReference type="Proteomes" id="UP000236178"/>
    </source>
</evidence>
<keyword evidence="5" id="KW-1185">Reference proteome</keyword>
<feature type="domain" description="DUF4232" evidence="3">
    <location>
        <begin position="99"/>
        <end position="181"/>
    </location>
</feature>
<sequence length="236" mass="24232">MTTYRARRTARTAALATVTAALALGLTACGGADGGSKAAGGDRSAGTARSRSASDQDAKGGAAQANSSGDTKEEAPSATAAGGTQKSASKSTPAGAQQCRGDGMLVTAVHRFAGQQGDHLLLTAVNEGTKPCWVTSYPAVVLDSNTDDVALPHSKKDAPGGDKHITLQPGGKVYSAVNLFAYGSKNHTAQSLAFALRGEDGRPGPFYSVVGKGQNQKFTWNEADVLNWNAKKPYDF</sequence>
<comment type="caution">
    <text evidence="4">The sequence shown here is derived from an EMBL/GenBank/DDBJ whole genome shotgun (WGS) entry which is preliminary data.</text>
</comment>
<dbReference type="Proteomes" id="UP000236178">
    <property type="component" value="Unassembled WGS sequence"/>
</dbReference>
<feature type="signal peptide" evidence="2">
    <location>
        <begin position="1"/>
        <end position="23"/>
    </location>
</feature>
<dbReference type="OrthoDB" id="4231166at2"/>
<feature type="compositionally biased region" description="Polar residues" evidence="1">
    <location>
        <begin position="82"/>
        <end position="95"/>
    </location>
</feature>
<evidence type="ECO:0000256" key="1">
    <source>
        <dbReference type="SAM" id="MobiDB-lite"/>
    </source>
</evidence>
<protein>
    <recommendedName>
        <fullName evidence="3">DUF4232 domain-containing protein</fullName>
    </recommendedName>
</protein>
<feature type="chain" id="PRO_5038617693" description="DUF4232 domain-containing protein" evidence="2">
    <location>
        <begin position="24"/>
        <end position="236"/>
    </location>
</feature>
<keyword evidence="2" id="KW-0732">Signal</keyword>
<dbReference type="Pfam" id="PF14016">
    <property type="entry name" value="DUF4232"/>
    <property type="match status" value="1"/>
</dbReference>
<proteinExistence type="predicted"/>
<evidence type="ECO:0000259" key="3">
    <source>
        <dbReference type="Pfam" id="PF14016"/>
    </source>
</evidence>
<dbReference type="AlphaFoldDB" id="A0A2I0SDV7"/>